<feature type="chain" id="PRO_5012791070" evidence="1">
    <location>
        <begin position="16"/>
        <end position="177"/>
    </location>
</feature>
<feature type="signal peptide" evidence="1">
    <location>
        <begin position="1"/>
        <end position="15"/>
    </location>
</feature>
<dbReference type="EMBL" id="KB445553">
    <property type="protein sequence ID" value="EMC98148.1"/>
    <property type="molecule type" value="Genomic_DNA"/>
</dbReference>
<protein>
    <submittedName>
        <fullName evidence="2">Uncharacterized protein</fullName>
    </submittedName>
</protein>
<dbReference type="HOGENOM" id="CLU_1517608_0_0_1"/>
<proteinExistence type="predicted"/>
<evidence type="ECO:0000313" key="2">
    <source>
        <dbReference type="EMBL" id="EMC98148.1"/>
    </source>
</evidence>
<name>M2N2J0_BAUPA</name>
<dbReference type="RefSeq" id="XP_007674914.1">
    <property type="nucleotide sequence ID" value="XM_007676724.1"/>
</dbReference>
<accession>M2N2J0</accession>
<dbReference type="GeneID" id="19115688"/>
<keyword evidence="1" id="KW-0732">Signal</keyword>
<dbReference type="AlphaFoldDB" id="M2N2J0"/>
<keyword evidence="3" id="KW-1185">Reference proteome</keyword>
<evidence type="ECO:0000313" key="3">
    <source>
        <dbReference type="Proteomes" id="UP000011761"/>
    </source>
</evidence>
<dbReference type="KEGG" id="bcom:BAUCODRAFT_574236"/>
<reference evidence="2 3" key="1">
    <citation type="journal article" date="2012" name="PLoS Pathog.">
        <title>Diverse lifestyles and strategies of plant pathogenesis encoded in the genomes of eighteen Dothideomycetes fungi.</title>
        <authorList>
            <person name="Ohm R.A."/>
            <person name="Feau N."/>
            <person name="Henrissat B."/>
            <person name="Schoch C.L."/>
            <person name="Horwitz B.A."/>
            <person name="Barry K.W."/>
            <person name="Condon B.J."/>
            <person name="Copeland A.C."/>
            <person name="Dhillon B."/>
            <person name="Glaser F."/>
            <person name="Hesse C.N."/>
            <person name="Kosti I."/>
            <person name="LaButti K."/>
            <person name="Lindquist E.A."/>
            <person name="Lucas S."/>
            <person name="Salamov A.A."/>
            <person name="Bradshaw R.E."/>
            <person name="Ciuffetti L."/>
            <person name="Hamelin R.C."/>
            <person name="Kema G.H.J."/>
            <person name="Lawrence C."/>
            <person name="Scott J.A."/>
            <person name="Spatafora J.W."/>
            <person name="Turgeon B.G."/>
            <person name="de Wit P.J.G.M."/>
            <person name="Zhong S."/>
            <person name="Goodwin S.B."/>
            <person name="Grigoriev I.V."/>
        </authorList>
    </citation>
    <scope>NUCLEOTIDE SEQUENCE [LARGE SCALE GENOMIC DNA]</scope>
    <source>
        <strain evidence="2 3">UAMH 10762</strain>
    </source>
</reference>
<gene>
    <name evidence="2" type="ORF">BAUCODRAFT_574236</name>
</gene>
<sequence length="177" mass="19698">MLLMSLTTLSLLALASRSGLDVIISKHLRPYLRLDPTGIPERWTWNAHKLLNLGHDYRTKRVAFPDATQPLTPLAQPMDAEQQLRGAMLDFAGGEIRPTRLLTKCGIVQRFEEAGMIARGLSTCGGGVLMTEKLYDLDNVDKLMNCCDYLSLRSCLERAVLSWSMKPVLLPVCAVLL</sequence>
<dbReference type="Proteomes" id="UP000011761">
    <property type="component" value="Unassembled WGS sequence"/>
</dbReference>
<organism evidence="2 3">
    <name type="scientific">Baudoinia panamericana (strain UAMH 10762)</name>
    <name type="common">Angels' share fungus</name>
    <name type="synonym">Baudoinia compniacensis (strain UAMH 10762)</name>
    <dbReference type="NCBI Taxonomy" id="717646"/>
    <lineage>
        <taxon>Eukaryota</taxon>
        <taxon>Fungi</taxon>
        <taxon>Dikarya</taxon>
        <taxon>Ascomycota</taxon>
        <taxon>Pezizomycotina</taxon>
        <taxon>Dothideomycetes</taxon>
        <taxon>Dothideomycetidae</taxon>
        <taxon>Mycosphaerellales</taxon>
        <taxon>Teratosphaeriaceae</taxon>
        <taxon>Baudoinia</taxon>
    </lineage>
</organism>
<evidence type="ECO:0000256" key="1">
    <source>
        <dbReference type="SAM" id="SignalP"/>
    </source>
</evidence>